<comment type="similarity">
    <text evidence="2">Belongs to the EamA transporter family.</text>
</comment>
<dbReference type="PANTHER" id="PTHR32322:SF2">
    <property type="entry name" value="EAMA DOMAIN-CONTAINING PROTEIN"/>
    <property type="match status" value="1"/>
</dbReference>
<dbReference type="AlphaFoldDB" id="A0A4R8ZU80"/>
<comment type="caution">
    <text evidence="8">The sequence shown here is derived from an EMBL/GenBank/DDBJ whole genome shotgun (WGS) entry which is preliminary data.</text>
</comment>
<evidence type="ECO:0000256" key="6">
    <source>
        <dbReference type="SAM" id="Phobius"/>
    </source>
</evidence>
<feature type="transmembrane region" description="Helical" evidence="6">
    <location>
        <begin position="238"/>
        <end position="258"/>
    </location>
</feature>
<dbReference type="OrthoDB" id="9787117at2"/>
<dbReference type="EMBL" id="SOHE01000078">
    <property type="protein sequence ID" value="TFD45998.1"/>
    <property type="molecule type" value="Genomic_DNA"/>
</dbReference>
<dbReference type="GO" id="GO:0016020">
    <property type="term" value="C:membrane"/>
    <property type="evidence" value="ECO:0007669"/>
    <property type="project" value="UniProtKB-SubCell"/>
</dbReference>
<dbReference type="InterPro" id="IPR050638">
    <property type="entry name" value="AA-Vitamin_Transporters"/>
</dbReference>
<evidence type="ECO:0000256" key="5">
    <source>
        <dbReference type="ARBA" id="ARBA00023136"/>
    </source>
</evidence>
<dbReference type="Proteomes" id="UP000297447">
    <property type="component" value="Unassembled WGS sequence"/>
</dbReference>
<sequence>MLAAAVLWGTTGTAATFAPDVSPIAIGATAMGFGGLLQAAIAVRSIRRSGYRLLHGWRIITLGALAVTIYPLAFYSSMHLAGVAVGTVVSIGSAPIFAAIIERIADRHRLTRRWVVGAALGILGAALLCVAESAGADASGASGSELGVGLGLVAGLTYALYSWAAHRVIATGVPARAAMGAIFGAAGLALMPVVLATGGTLLNSWGNASVGIYMAFVPMFAGYVLFGRGLARARASTAVVLTLVEPVVAALLAVIIVGEQLPPLAWAGVALIVSSLIALTVRWPADAPPQLPAFGADPAITGRE</sequence>
<name>A0A4R8ZU80_9MICO</name>
<accession>A0A4R8ZU80</accession>
<dbReference type="Pfam" id="PF00892">
    <property type="entry name" value="EamA"/>
    <property type="match status" value="2"/>
</dbReference>
<evidence type="ECO:0000256" key="1">
    <source>
        <dbReference type="ARBA" id="ARBA00004141"/>
    </source>
</evidence>
<organism evidence="8 9">
    <name type="scientific">Cryobacterium frigoriphilum</name>
    <dbReference type="NCBI Taxonomy" id="1259150"/>
    <lineage>
        <taxon>Bacteria</taxon>
        <taxon>Bacillati</taxon>
        <taxon>Actinomycetota</taxon>
        <taxon>Actinomycetes</taxon>
        <taxon>Micrococcales</taxon>
        <taxon>Microbacteriaceae</taxon>
        <taxon>Cryobacterium</taxon>
    </lineage>
</organism>
<gene>
    <name evidence="8" type="ORF">E3T55_17680</name>
</gene>
<evidence type="ECO:0000256" key="3">
    <source>
        <dbReference type="ARBA" id="ARBA00022692"/>
    </source>
</evidence>
<feature type="domain" description="EamA" evidence="7">
    <location>
        <begin position="146"/>
        <end position="279"/>
    </location>
</feature>
<feature type="transmembrane region" description="Helical" evidence="6">
    <location>
        <begin position="264"/>
        <end position="281"/>
    </location>
</feature>
<feature type="transmembrane region" description="Helical" evidence="6">
    <location>
        <begin position="55"/>
        <end position="74"/>
    </location>
</feature>
<feature type="transmembrane region" description="Helical" evidence="6">
    <location>
        <begin position="80"/>
        <end position="101"/>
    </location>
</feature>
<feature type="transmembrane region" description="Helical" evidence="6">
    <location>
        <begin position="177"/>
        <end position="202"/>
    </location>
</feature>
<evidence type="ECO:0000259" key="7">
    <source>
        <dbReference type="Pfam" id="PF00892"/>
    </source>
</evidence>
<evidence type="ECO:0000313" key="8">
    <source>
        <dbReference type="EMBL" id="TFD45998.1"/>
    </source>
</evidence>
<evidence type="ECO:0000256" key="2">
    <source>
        <dbReference type="ARBA" id="ARBA00007362"/>
    </source>
</evidence>
<evidence type="ECO:0000313" key="9">
    <source>
        <dbReference type="Proteomes" id="UP000297447"/>
    </source>
</evidence>
<reference evidence="8 9" key="1">
    <citation type="submission" date="2019-03" db="EMBL/GenBank/DDBJ databases">
        <title>Genomics of glacier-inhabiting Cryobacterium strains.</title>
        <authorList>
            <person name="Liu Q."/>
            <person name="Xin Y.-H."/>
        </authorList>
    </citation>
    <scope>NUCLEOTIDE SEQUENCE [LARGE SCALE GENOMIC DNA]</scope>
    <source>
        <strain evidence="8 9">Hh14</strain>
    </source>
</reference>
<dbReference type="InterPro" id="IPR037185">
    <property type="entry name" value="EmrE-like"/>
</dbReference>
<protein>
    <submittedName>
        <fullName evidence="8">EamA/RhaT family transporter</fullName>
    </submittedName>
</protein>
<feature type="transmembrane region" description="Helical" evidence="6">
    <location>
        <begin position="208"/>
        <end position="226"/>
    </location>
</feature>
<feature type="transmembrane region" description="Helical" evidence="6">
    <location>
        <begin position="113"/>
        <end position="134"/>
    </location>
</feature>
<dbReference type="SUPFAM" id="SSF103481">
    <property type="entry name" value="Multidrug resistance efflux transporter EmrE"/>
    <property type="match status" value="2"/>
</dbReference>
<keyword evidence="3 6" id="KW-0812">Transmembrane</keyword>
<comment type="subcellular location">
    <subcellularLocation>
        <location evidence="1">Membrane</location>
        <topology evidence="1">Multi-pass membrane protein</topology>
    </subcellularLocation>
</comment>
<keyword evidence="4 6" id="KW-1133">Transmembrane helix</keyword>
<feature type="transmembrane region" description="Helical" evidence="6">
    <location>
        <begin position="24"/>
        <end position="43"/>
    </location>
</feature>
<keyword evidence="9" id="KW-1185">Reference proteome</keyword>
<keyword evidence="5 6" id="KW-0472">Membrane</keyword>
<feature type="domain" description="EamA" evidence="7">
    <location>
        <begin position="1"/>
        <end position="128"/>
    </location>
</feature>
<evidence type="ECO:0000256" key="4">
    <source>
        <dbReference type="ARBA" id="ARBA00022989"/>
    </source>
</evidence>
<dbReference type="PANTHER" id="PTHR32322">
    <property type="entry name" value="INNER MEMBRANE TRANSPORTER"/>
    <property type="match status" value="1"/>
</dbReference>
<feature type="transmembrane region" description="Helical" evidence="6">
    <location>
        <begin position="146"/>
        <end position="165"/>
    </location>
</feature>
<dbReference type="InterPro" id="IPR000620">
    <property type="entry name" value="EamA_dom"/>
</dbReference>
<proteinExistence type="inferred from homology"/>